<evidence type="ECO:0000313" key="8">
    <source>
        <dbReference type="Proteomes" id="UP001491310"/>
    </source>
</evidence>
<name>A0ABR2Z0S9_9CHLO</name>
<feature type="region of interest" description="Disordered" evidence="3">
    <location>
        <begin position="314"/>
        <end position="398"/>
    </location>
</feature>
<dbReference type="PROSITE" id="PS50026">
    <property type="entry name" value="EGF_3"/>
    <property type="match status" value="1"/>
</dbReference>
<organism evidence="7 8">
    <name type="scientific">Coccomyxa subellipsoidea</name>
    <dbReference type="NCBI Taxonomy" id="248742"/>
    <lineage>
        <taxon>Eukaryota</taxon>
        <taxon>Viridiplantae</taxon>
        <taxon>Chlorophyta</taxon>
        <taxon>core chlorophytes</taxon>
        <taxon>Trebouxiophyceae</taxon>
        <taxon>Trebouxiophyceae incertae sedis</taxon>
        <taxon>Coccomyxaceae</taxon>
        <taxon>Coccomyxa</taxon>
    </lineage>
</organism>
<dbReference type="InterPro" id="IPR001841">
    <property type="entry name" value="Znf_RING"/>
</dbReference>
<dbReference type="InterPro" id="IPR013083">
    <property type="entry name" value="Znf_RING/FYVE/PHD"/>
</dbReference>
<proteinExistence type="predicted"/>
<dbReference type="EMBL" id="JALJOT010000002">
    <property type="protein sequence ID" value="KAK9917194.1"/>
    <property type="molecule type" value="Genomic_DNA"/>
</dbReference>
<protein>
    <recommendedName>
        <fullName evidence="9">RING-type domain-containing protein</fullName>
    </recommendedName>
</protein>
<keyword evidence="2" id="KW-0863">Zinc-finger</keyword>
<dbReference type="Gene3D" id="3.30.40.10">
    <property type="entry name" value="Zinc/RING finger domain, C3HC4 (zinc finger)"/>
    <property type="match status" value="1"/>
</dbReference>
<dbReference type="PROSITE" id="PS00022">
    <property type="entry name" value="EGF_1"/>
    <property type="match status" value="1"/>
</dbReference>
<keyword evidence="8" id="KW-1185">Reference proteome</keyword>
<evidence type="ECO:0000256" key="1">
    <source>
        <dbReference type="PROSITE-ProRule" id="PRU00076"/>
    </source>
</evidence>
<dbReference type="Proteomes" id="UP001491310">
    <property type="component" value="Unassembled WGS sequence"/>
</dbReference>
<dbReference type="SUPFAM" id="SSF57850">
    <property type="entry name" value="RING/U-box"/>
    <property type="match status" value="1"/>
</dbReference>
<dbReference type="Gene3D" id="2.10.25.10">
    <property type="entry name" value="Laminin"/>
    <property type="match status" value="1"/>
</dbReference>
<accession>A0ABR2Z0S9</accession>
<feature type="domain" description="RING-type" evidence="6">
    <location>
        <begin position="463"/>
        <end position="498"/>
    </location>
</feature>
<evidence type="ECO:0000256" key="4">
    <source>
        <dbReference type="SAM" id="Phobius"/>
    </source>
</evidence>
<keyword evidence="1" id="KW-0245">EGF-like domain</keyword>
<feature type="domain" description="EGF-like" evidence="5">
    <location>
        <begin position="217"/>
        <end position="250"/>
    </location>
</feature>
<dbReference type="PROSITE" id="PS50089">
    <property type="entry name" value="ZF_RING_2"/>
    <property type="match status" value="1"/>
</dbReference>
<keyword evidence="4" id="KW-0812">Transmembrane</keyword>
<dbReference type="Pfam" id="PF23106">
    <property type="entry name" value="EGF_Teneurin"/>
    <property type="match status" value="1"/>
</dbReference>
<keyword evidence="4" id="KW-0472">Membrane</keyword>
<reference evidence="7 8" key="1">
    <citation type="journal article" date="2024" name="Nat. Commun.">
        <title>Phylogenomics reveals the evolutionary origins of lichenization in chlorophyte algae.</title>
        <authorList>
            <person name="Puginier C."/>
            <person name="Libourel C."/>
            <person name="Otte J."/>
            <person name="Skaloud P."/>
            <person name="Haon M."/>
            <person name="Grisel S."/>
            <person name="Petersen M."/>
            <person name="Berrin J.G."/>
            <person name="Delaux P.M."/>
            <person name="Dal Grande F."/>
            <person name="Keller J."/>
        </authorList>
    </citation>
    <scope>NUCLEOTIDE SEQUENCE [LARGE SCALE GENOMIC DNA]</scope>
    <source>
        <strain evidence="7 8">SAG 216-7</strain>
    </source>
</reference>
<dbReference type="PROSITE" id="PS01186">
    <property type="entry name" value="EGF_2"/>
    <property type="match status" value="1"/>
</dbReference>
<keyword evidence="1" id="KW-1015">Disulfide bond</keyword>
<evidence type="ECO:0000259" key="6">
    <source>
        <dbReference type="PROSITE" id="PS50089"/>
    </source>
</evidence>
<feature type="disulfide bond" evidence="1">
    <location>
        <begin position="240"/>
        <end position="249"/>
    </location>
</feature>
<feature type="compositionally biased region" description="Acidic residues" evidence="3">
    <location>
        <begin position="316"/>
        <end position="334"/>
    </location>
</feature>
<feature type="compositionally biased region" description="Low complexity" evidence="3">
    <location>
        <begin position="352"/>
        <end position="363"/>
    </location>
</feature>
<evidence type="ECO:0000259" key="5">
    <source>
        <dbReference type="PROSITE" id="PS50026"/>
    </source>
</evidence>
<keyword evidence="2" id="KW-0479">Metal-binding</keyword>
<dbReference type="Pfam" id="PF13920">
    <property type="entry name" value="zf-C3HC4_3"/>
    <property type="match status" value="1"/>
</dbReference>
<gene>
    <name evidence="7" type="ORF">WJX75_001742</name>
</gene>
<dbReference type="InterPro" id="IPR000742">
    <property type="entry name" value="EGF"/>
</dbReference>
<comment type="caution">
    <text evidence="7">The sequence shown here is derived from an EMBL/GenBank/DDBJ whole genome shotgun (WGS) entry which is preliminary data.</text>
</comment>
<evidence type="ECO:0000313" key="7">
    <source>
        <dbReference type="EMBL" id="KAK9917194.1"/>
    </source>
</evidence>
<keyword evidence="4" id="KW-1133">Transmembrane helix</keyword>
<sequence length="509" mass="53260">MALQSSAVSLSPVTNQTVVGVSTEMTLCECEKAGGAPNGLSCDKEGWFISSFEREGSWLSGGGLVPLSHAICCRPCLPSELPKTQAAISPDATAVAVMSIGCHASSGSGPWSLKCEEQGSSIVTGWEQGVLVSSSIDAYYPLGGAACCTPSLLLETGDAWEFERCDCVASSDINCGGLSTHRLLFGFDHWRITRTGEFVPIGPAQCCKMCLSDTVHPIDSCDDLNFCSGHGICTLGSCQCRAGWAGPNCAMPGGGMNRSLPQWLVSVIIMSSCAALSLIMLAINRFIRFFQMRSAENEGSENGEQLREPLVLHIDGDDDGSVGSEDTTDCEDSGDERASTMAAELEAEEGAAEPAVGAAVEVGAPDEGSGGPVLPEGRPHLPAPAADGNAAADEHAGTAANPEQAALGAYIASSQEGGSPGLSPGDDPLWGADGMVEVVEKEGQEGLPGRRKDGQVGVPGRECNVCMIRNVQVALIPCGHACMCRRCSRRLSRCPVCRKEILRRQRLYI</sequence>
<evidence type="ECO:0000256" key="2">
    <source>
        <dbReference type="PROSITE-ProRule" id="PRU00175"/>
    </source>
</evidence>
<evidence type="ECO:0008006" key="9">
    <source>
        <dbReference type="Google" id="ProtNLM"/>
    </source>
</evidence>
<dbReference type="SMART" id="SM00184">
    <property type="entry name" value="RING"/>
    <property type="match status" value="1"/>
</dbReference>
<comment type="caution">
    <text evidence="1">Lacks conserved residue(s) required for the propagation of feature annotation.</text>
</comment>
<dbReference type="SUPFAM" id="SSF57196">
    <property type="entry name" value="EGF/Laminin"/>
    <property type="match status" value="1"/>
</dbReference>
<evidence type="ECO:0000256" key="3">
    <source>
        <dbReference type="SAM" id="MobiDB-lite"/>
    </source>
</evidence>
<keyword evidence="2" id="KW-0862">Zinc</keyword>
<feature type="transmembrane region" description="Helical" evidence="4">
    <location>
        <begin position="263"/>
        <end position="283"/>
    </location>
</feature>